<dbReference type="Proteomes" id="UP001301326">
    <property type="component" value="Chromosome"/>
</dbReference>
<evidence type="ECO:0000259" key="1">
    <source>
        <dbReference type="Pfam" id="PF13657"/>
    </source>
</evidence>
<dbReference type="AlphaFoldDB" id="A0AA95KHR4"/>
<dbReference type="Pfam" id="PF13657">
    <property type="entry name" value="Couple_hipA"/>
    <property type="match status" value="1"/>
</dbReference>
<protein>
    <submittedName>
        <fullName evidence="2">HipA N-terminal domain-containing protein</fullName>
    </submittedName>
</protein>
<dbReference type="EMBL" id="CP124756">
    <property type="protein sequence ID" value="WGZ93614.1"/>
    <property type="molecule type" value="Genomic_DNA"/>
</dbReference>
<feature type="domain" description="HipA N-terminal subdomain 1" evidence="1">
    <location>
        <begin position="7"/>
        <end position="116"/>
    </location>
</feature>
<dbReference type="PANTHER" id="PTHR37419:SF8">
    <property type="entry name" value="TOXIN YJJJ"/>
    <property type="match status" value="1"/>
</dbReference>
<sequence length="164" mass="18349">MKHITRLRVHIADTTVGELGTDARGRIYFQYDRAWLKTGFDLSPGTLPFQAEPQLSPESHEFSGLHGVFYDSLPDGWGLLLMDRAFRQQTSWQAHEITPLDRLAYIGSRAMGALEYEPKIFAEAVTETVDIAQLAHSAEQLMITPKTLLSSVAPTVGNCHRHLT</sequence>
<dbReference type="PANTHER" id="PTHR37419">
    <property type="entry name" value="SERINE/THREONINE-PROTEIN KINASE TOXIN HIPA"/>
    <property type="match status" value="1"/>
</dbReference>
<gene>
    <name evidence="2" type="ORF">QJT81_17705</name>
</gene>
<dbReference type="InterPro" id="IPR052028">
    <property type="entry name" value="HipA_Ser/Thr_kinase"/>
</dbReference>
<reference evidence="2" key="1">
    <citation type="journal article" date="2023" name="Int. J. Mol. Sci.">
        <title>Metagenomics Revealed a New Genus 'Candidatus Thiocaldithrix dubininis' gen. nov., sp. nov. and a New Species 'Candidatus Thiothrix putei' sp. nov. in the Family Thiotrichaceae, Some Members of Which Have Traits of Both Na+- and H+-Motive Energetics.</title>
        <authorList>
            <person name="Ravin N.V."/>
            <person name="Muntyan M.S."/>
            <person name="Smolyakov D.D."/>
            <person name="Rudenko T.S."/>
            <person name="Beletsky A.V."/>
            <person name="Mardanov A.V."/>
            <person name="Grabovich M.Y."/>
        </authorList>
    </citation>
    <scope>NUCLEOTIDE SEQUENCE</scope>
    <source>
        <strain evidence="2">GKL-02</strain>
    </source>
</reference>
<dbReference type="KEGG" id="tput:QJT81_17705"/>
<evidence type="ECO:0000313" key="2">
    <source>
        <dbReference type="EMBL" id="WGZ93614.1"/>
    </source>
</evidence>
<dbReference type="InterPro" id="IPR017508">
    <property type="entry name" value="HipA_N1"/>
</dbReference>
<reference evidence="2" key="2">
    <citation type="submission" date="2023-04" db="EMBL/GenBank/DDBJ databases">
        <authorList>
            <person name="Beletskiy A.V."/>
            <person name="Mardanov A.V."/>
            <person name="Ravin N.V."/>
        </authorList>
    </citation>
    <scope>NUCLEOTIDE SEQUENCE</scope>
    <source>
        <strain evidence="2">GKL-02</strain>
    </source>
</reference>
<organism evidence="2">
    <name type="scientific">Candidatus Thiothrix putei</name>
    <dbReference type="NCBI Taxonomy" id="3080811"/>
    <lineage>
        <taxon>Bacteria</taxon>
        <taxon>Pseudomonadati</taxon>
        <taxon>Pseudomonadota</taxon>
        <taxon>Gammaproteobacteria</taxon>
        <taxon>Thiotrichales</taxon>
        <taxon>Thiotrichaceae</taxon>
        <taxon>Thiothrix</taxon>
    </lineage>
</organism>
<name>A0AA95KHR4_9GAMM</name>
<accession>A0AA95KHR4</accession>
<proteinExistence type="predicted"/>
<dbReference type="GO" id="GO:0005829">
    <property type="term" value="C:cytosol"/>
    <property type="evidence" value="ECO:0007669"/>
    <property type="project" value="TreeGrafter"/>
</dbReference>
<dbReference type="GO" id="GO:0004674">
    <property type="term" value="F:protein serine/threonine kinase activity"/>
    <property type="evidence" value="ECO:0007669"/>
    <property type="project" value="TreeGrafter"/>
</dbReference>